<dbReference type="GO" id="GO:0005886">
    <property type="term" value="C:plasma membrane"/>
    <property type="evidence" value="ECO:0007669"/>
    <property type="project" value="UniProtKB-ARBA"/>
</dbReference>
<keyword evidence="1" id="KW-0812">Transmembrane</keyword>
<dbReference type="Proteomes" id="UP000654401">
    <property type="component" value="Unassembled WGS sequence"/>
</dbReference>
<organism evidence="3 4">
    <name type="scientific">Candidatus Thiopontia autotrophica</name>
    <dbReference type="NCBI Taxonomy" id="2841688"/>
    <lineage>
        <taxon>Bacteria</taxon>
        <taxon>Pseudomonadati</taxon>
        <taxon>Pseudomonadota</taxon>
        <taxon>Gammaproteobacteria</taxon>
        <taxon>Candidatus Thiopontia</taxon>
    </lineage>
</organism>
<dbReference type="InterPro" id="IPR051311">
    <property type="entry name" value="DedA_domain"/>
</dbReference>
<dbReference type="Pfam" id="PF09335">
    <property type="entry name" value="VTT_dom"/>
    <property type="match status" value="1"/>
</dbReference>
<feature type="domain" description="VTT" evidence="2">
    <location>
        <begin position="55"/>
        <end position="156"/>
    </location>
</feature>
<feature type="transmembrane region" description="Helical" evidence="1">
    <location>
        <begin position="171"/>
        <end position="189"/>
    </location>
</feature>
<name>A0A8J6P7D1_9GAMM</name>
<dbReference type="AlphaFoldDB" id="A0A8J6P7D1"/>
<dbReference type="PANTHER" id="PTHR42709">
    <property type="entry name" value="ALKALINE PHOSPHATASE LIKE PROTEIN"/>
    <property type="match status" value="1"/>
</dbReference>
<evidence type="ECO:0000313" key="4">
    <source>
        <dbReference type="Proteomes" id="UP000654401"/>
    </source>
</evidence>
<evidence type="ECO:0000256" key="1">
    <source>
        <dbReference type="SAM" id="Phobius"/>
    </source>
</evidence>
<dbReference type="PANTHER" id="PTHR42709:SF11">
    <property type="entry name" value="DEDA FAMILY PROTEIN"/>
    <property type="match status" value="1"/>
</dbReference>
<feature type="transmembrane region" description="Helical" evidence="1">
    <location>
        <begin position="136"/>
        <end position="159"/>
    </location>
</feature>
<gene>
    <name evidence="3" type="ORF">H8D24_02360</name>
</gene>
<evidence type="ECO:0000259" key="2">
    <source>
        <dbReference type="Pfam" id="PF09335"/>
    </source>
</evidence>
<dbReference type="EMBL" id="JACNFK010000019">
    <property type="protein sequence ID" value="MBC8519237.1"/>
    <property type="molecule type" value="Genomic_DNA"/>
</dbReference>
<reference evidence="3 4" key="1">
    <citation type="submission" date="2020-08" db="EMBL/GenBank/DDBJ databases">
        <title>Bridging the membrane lipid divide: bacteria of the FCB group superphylum have the potential to synthesize archaeal ether lipids.</title>
        <authorList>
            <person name="Villanueva L."/>
            <person name="Von Meijenfeldt F.A.B."/>
            <person name="Westbye A.B."/>
            <person name="Yadav S."/>
            <person name="Hopmans E.C."/>
            <person name="Dutilh B.E."/>
            <person name="Sinninghe Damste J.S."/>
        </authorList>
    </citation>
    <scope>NUCLEOTIDE SEQUENCE [LARGE SCALE GENOMIC DNA]</scope>
    <source>
        <strain evidence="3">NIOZ-UU100</strain>
    </source>
</reference>
<sequence>MEWMNRMNERVAVWADRPHAEPVLAGLSFAESSFFPVPPDVLLAPMTLAHPSRGWRYATLVTVASVLGGVFGYLIGLYGMELVEPLIAQWGLQDSYDHAKALFAEWGIWIIFLAGFSPIPYKLFTISAGALAMSLPLFLVASLIGRGARFFLVAAFVIWGGEKFLKMERGWMSRLGWIAVLLAAIYYFLRH</sequence>
<comment type="caution">
    <text evidence="3">The sequence shown here is derived from an EMBL/GenBank/DDBJ whole genome shotgun (WGS) entry which is preliminary data.</text>
</comment>
<evidence type="ECO:0000313" key="3">
    <source>
        <dbReference type="EMBL" id="MBC8519237.1"/>
    </source>
</evidence>
<proteinExistence type="predicted"/>
<feature type="transmembrane region" description="Helical" evidence="1">
    <location>
        <begin position="57"/>
        <end position="80"/>
    </location>
</feature>
<keyword evidence="1" id="KW-0472">Membrane</keyword>
<protein>
    <submittedName>
        <fullName evidence="3">DedA family protein</fullName>
    </submittedName>
</protein>
<dbReference type="InterPro" id="IPR032816">
    <property type="entry name" value="VTT_dom"/>
</dbReference>
<accession>A0A8J6P7D1</accession>
<keyword evidence="1" id="KW-1133">Transmembrane helix</keyword>
<feature type="transmembrane region" description="Helical" evidence="1">
    <location>
        <begin position="106"/>
        <end position="124"/>
    </location>
</feature>